<keyword evidence="2" id="KW-1185">Reference proteome</keyword>
<name>A0ABU3IFX4_9ACTO</name>
<protein>
    <submittedName>
        <fullName evidence="1">YceD family protein</fullName>
    </submittedName>
</protein>
<proteinExistence type="predicted"/>
<dbReference type="Pfam" id="PF02620">
    <property type="entry name" value="YceD"/>
    <property type="match status" value="1"/>
</dbReference>
<evidence type="ECO:0000313" key="1">
    <source>
        <dbReference type="EMBL" id="MDT3768125.1"/>
    </source>
</evidence>
<comment type="caution">
    <text evidence="1">The sequence shown here is derived from an EMBL/GenBank/DDBJ whole genome shotgun (WGS) entry which is preliminary data.</text>
</comment>
<gene>
    <name evidence="1" type="ORF">QS713_08645</name>
</gene>
<dbReference type="EMBL" id="JASXSX010000005">
    <property type="protein sequence ID" value="MDT3768125.1"/>
    <property type="molecule type" value="Genomic_DNA"/>
</dbReference>
<accession>A0ABU3IFX4</accession>
<evidence type="ECO:0000313" key="2">
    <source>
        <dbReference type="Proteomes" id="UP001247542"/>
    </source>
</evidence>
<reference evidence="1 2" key="1">
    <citation type="submission" date="2023-06" db="EMBL/GenBank/DDBJ databases">
        <title>Draft genome sequence of Gleimia hominis type strain CCUG 57540T.</title>
        <authorList>
            <person name="Salva-Serra F."/>
            <person name="Cardew S."/>
            <person name="Jensie Markopoulos S."/>
            <person name="Ohlen M."/>
            <person name="Inganas E."/>
            <person name="Svensson-Stadler L."/>
            <person name="Moore E.R.B."/>
        </authorList>
    </citation>
    <scope>NUCLEOTIDE SEQUENCE [LARGE SCALE GENOMIC DNA]</scope>
    <source>
        <strain evidence="1 2">CCUG 57540</strain>
    </source>
</reference>
<dbReference type="Proteomes" id="UP001247542">
    <property type="component" value="Unassembled WGS sequence"/>
</dbReference>
<dbReference type="RefSeq" id="WP_313274537.1">
    <property type="nucleotide sequence ID" value="NZ_JASXSX010000005.1"/>
</dbReference>
<dbReference type="InterPro" id="IPR003772">
    <property type="entry name" value="YceD"/>
</dbReference>
<organism evidence="1 2">
    <name type="scientific">Gleimia hominis</name>
    <dbReference type="NCBI Taxonomy" id="595468"/>
    <lineage>
        <taxon>Bacteria</taxon>
        <taxon>Bacillati</taxon>
        <taxon>Actinomycetota</taxon>
        <taxon>Actinomycetes</taxon>
        <taxon>Actinomycetales</taxon>
        <taxon>Actinomycetaceae</taxon>
        <taxon>Gleimia</taxon>
    </lineage>
</organism>
<sequence length="184" mass="20336">MSQPFAGAKLSIATLPTRSGSVRDYQLELAAPDDLGTQVMTVPAGQVIPVDVTVTSMEDGVLLQIQADASARAECVRCLRPVSQDVHVDVHEMLFTPEAVARIRKEDGDEAVEDLVVLEGDEIELEPWLRDAIVTSFPYAPLCKPDCEGLCDVCGKRWEDLPDDHEHEVLDPRFSALKDFFKED</sequence>